<organism evidence="3 4">
    <name type="scientific">Cyclotella atomus</name>
    <dbReference type="NCBI Taxonomy" id="382360"/>
    <lineage>
        <taxon>Eukaryota</taxon>
        <taxon>Sar</taxon>
        <taxon>Stramenopiles</taxon>
        <taxon>Ochrophyta</taxon>
        <taxon>Bacillariophyta</taxon>
        <taxon>Coscinodiscophyceae</taxon>
        <taxon>Thalassiosirophycidae</taxon>
        <taxon>Stephanodiscales</taxon>
        <taxon>Stephanodiscaceae</taxon>
        <taxon>Cyclotella</taxon>
    </lineage>
</organism>
<sequence>MTSPSRPGPSNPQLSSKHLHPIYTALDSRHYAKVLKLTSSSSGEHADWDIVRALRAHALERSGKRWEAAVLLWDVLAGGSSCNNSLNVWWELADKIDVLSDGTNADDLINDNNSDMSGRIGMDAVQRLDMMCFAVDVDAVLMSGVAAVGGVESSGAAAAAGGGGSAKSSQAKSTGKGKGKKSSSTSLNANKTKPMQAVSLPPITDETVLQTLVVTLKSFNLYDTMSEMYHQAVTEGSKHYEAMNVEQKTEFANVVEEAVCVHFKAVCDCDVIHGDSKESDNSKSYTLRDLQTQQHLTKYYERMQSTALQLAKYTSEPLHFQWTAVSSLWYRESLETLVKVMQYFHALLNAGQGRLSDVEKKRTKGWLIKILNVESVKEIPSKCETYQQKMGLLPRLAETLSYRMIQNKLQDGAAASRKQYAPSENDWDIYLETLLVQGKIQEALEALSGVDCSPLVMDGNDTNSGSDSSAIPQIHDEQTIENNMGTILPYTQRKKLEQMSILGLKLGKMKEVEGWYRQLLNVFPDQWTYWMGLVDSSVVLDGVVDEVGWEACQSFAREVIVKNNTLRGPRLVLVELAALKVRNSIDRGEGNIGEAIVQLRKAICDYGDRFSPVASCCFTDLRPYLELLVRSAGKCEAFSDISDDIALVLKWAKGLWMIHSQSNSGAALGEVSSDELRKRRKKLRVYIFAVQVCYCLAAELCTSSSLMLELLQSYTPPISEMMSEWRTSLAFLPGVPPKDGGQKETLPGDDIVLLMSQYLQLKAACEITVDATEQHLISVAGLLEEAIEHSPYNPCLKIVAIEVYSGLNATYRAYEHYQAMGVKHIQLDSCSYLILPSLIRGGLYTHAVQLSSSIMRFHSSTSKDVKEYSTKSFRKGYLLKAKEMVTFQRQKVRLSAQMIQAKGFVMDCAALLNASDITGAKQKCEIRLGSEKGLCGGEEDVARAEQLVRDAQDHFNVPSIMHSSSNVSSAQGLIVSDNRDLLVNYFDILQLHRHPSATDIVNESLTRGHAQGLLIRAVMVVDVAKAPKKGKVPKNTDVILSRCQSLLVAVEKARCFAAVGGETMNQIDKSLWEGTCLLCDVIAEVIQGSGGSDPTDSLADRENNAVSTIKLATTSLAEARAAASTAGESTVCKLLPDRVVPLFTLIETTARLFALFGWGKRKRATKETAAALANLVFLFKELLVEMLHTMKQQRVYDSSKSNELSATLDIGTDYMQKAIGHVITAREMTAGRVDPFLVQMVDTLLTYFIEES</sequence>
<keyword evidence="4" id="KW-1185">Reference proteome</keyword>
<evidence type="ECO:0000313" key="3">
    <source>
        <dbReference type="EMBL" id="KAL3801306.1"/>
    </source>
</evidence>
<dbReference type="Proteomes" id="UP001530400">
    <property type="component" value="Unassembled WGS sequence"/>
</dbReference>
<dbReference type="Pfam" id="PF09797">
    <property type="entry name" value="NatB_MDM20"/>
    <property type="match status" value="1"/>
</dbReference>
<gene>
    <name evidence="3" type="ORF">ACHAWO_001255</name>
</gene>
<dbReference type="PANTHER" id="PTHR22767">
    <property type="entry name" value="N-TERMINAL ACETYLTRANSFERASE-RELATED"/>
    <property type="match status" value="1"/>
</dbReference>
<proteinExistence type="inferred from homology"/>
<comment type="similarity">
    <text evidence="1">Belongs to the MDM20/NAA25 family.</text>
</comment>
<accession>A0ABD3QNW1</accession>
<feature type="region of interest" description="Disordered" evidence="2">
    <location>
        <begin position="158"/>
        <end position="196"/>
    </location>
</feature>
<evidence type="ECO:0000256" key="1">
    <source>
        <dbReference type="ARBA" id="ARBA00006298"/>
    </source>
</evidence>
<reference evidence="3 4" key="1">
    <citation type="submission" date="2024-10" db="EMBL/GenBank/DDBJ databases">
        <title>Updated reference genomes for cyclostephanoid diatoms.</title>
        <authorList>
            <person name="Roberts W.R."/>
            <person name="Alverson A.J."/>
        </authorList>
    </citation>
    <scope>NUCLEOTIDE SEQUENCE [LARGE SCALE GENOMIC DNA]</scope>
    <source>
        <strain evidence="3 4">AJA010-31</strain>
    </source>
</reference>
<comment type="caution">
    <text evidence="3">The sequence shown here is derived from an EMBL/GenBank/DDBJ whole genome shotgun (WGS) entry which is preliminary data.</text>
</comment>
<evidence type="ECO:0000313" key="4">
    <source>
        <dbReference type="Proteomes" id="UP001530400"/>
    </source>
</evidence>
<dbReference type="EMBL" id="JALLPJ020000138">
    <property type="protein sequence ID" value="KAL3801306.1"/>
    <property type="molecule type" value="Genomic_DNA"/>
</dbReference>
<dbReference type="AlphaFoldDB" id="A0ABD3QNW1"/>
<evidence type="ECO:0008006" key="5">
    <source>
        <dbReference type="Google" id="ProtNLM"/>
    </source>
</evidence>
<protein>
    <recommendedName>
        <fullName evidence="5">Nuclear pore complex protein Nup85</fullName>
    </recommendedName>
</protein>
<evidence type="ECO:0000256" key="2">
    <source>
        <dbReference type="SAM" id="MobiDB-lite"/>
    </source>
</evidence>
<dbReference type="InterPro" id="IPR019183">
    <property type="entry name" value="NAA25_NatB_aux_su"/>
</dbReference>
<name>A0ABD3QNW1_9STRA</name>
<dbReference type="PANTHER" id="PTHR22767:SF3">
    <property type="entry name" value="N-ALPHA-ACETYLTRANSFERASE 25, NATB AUXILIARY SUBUNIT"/>
    <property type="match status" value="1"/>
</dbReference>